<protein>
    <submittedName>
        <fullName evidence="1">NAD(P)H-dependent D-xylose reductase</fullName>
    </submittedName>
</protein>
<evidence type="ECO:0000313" key="2">
    <source>
        <dbReference type="Proteomes" id="UP001152531"/>
    </source>
</evidence>
<proteinExistence type="predicted"/>
<dbReference type="Proteomes" id="UP001152531">
    <property type="component" value="Unassembled WGS sequence"/>
</dbReference>
<dbReference type="EMBL" id="CALSDN010000002">
    <property type="protein sequence ID" value="CAH6719638.1"/>
    <property type="molecule type" value="Genomic_DNA"/>
</dbReference>
<reference evidence="1" key="1">
    <citation type="submission" date="2022-06" db="EMBL/GenBank/DDBJ databases">
        <authorList>
            <person name="Legras J.-L."/>
            <person name="Devillers H."/>
            <person name="Grondin C."/>
        </authorList>
    </citation>
    <scope>NUCLEOTIDE SEQUENCE</scope>
    <source>
        <strain evidence="1">CLIB 1444</strain>
    </source>
</reference>
<name>A0ACA9Y4A1_9ASCO</name>
<organism evidence="1 2">
    <name type="scientific">[Candida] jaroonii</name>
    <dbReference type="NCBI Taxonomy" id="467808"/>
    <lineage>
        <taxon>Eukaryota</taxon>
        <taxon>Fungi</taxon>
        <taxon>Dikarya</taxon>
        <taxon>Ascomycota</taxon>
        <taxon>Saccharomycotina</taxon>
        <taxon>Pichiomycetes</taxon>
        <taxon>Debaryomycetaceae</taxon>
        <taxon>Yamadazyma</taxon>
    </lineage>
</organism>
<comment type="caution">
    <text evidence="1">The sequence shown here is derived from an EMBL/GenBank/DDBJ whole genome shotgun (WGS) entry which is preliminary data.</text>
</comment>
<accession>A0ACA9Y4A1</accession>
<gene>
    <name evidence="1" type="ORF">CLIB1444_02S13146</name>
</gene>
<keyword evidence="2" id="KW-1185">Reference proteome</keyword>
<evidence type="ECO:0000313" key="1">
    <source>
        <dbReference type="EMBL" id="CAH6719638.1"/>
    </source>
</evidence>
<sequence length="316" mass="35496">MTKLATSITFKLSNGSSIPALGLGTVPSEDASEVKDQVKTAIKAGYRHIDTAWRYGTEIYVGEAIKESIEEGIVKRSDLFVTTKIWPVFHKNPQDSFKKSLEDLGLDYVDLLLQHWPLCFKCDNNEGDPPVPMDNDGNTLFDDQTDDGSGFIEFYKRIEELYLENPGKIKSIGVSNYSIPFLKKLLPEVKVIPVVNQFEYHPQLPQQDLINFCNEHKIHVTAYSPVGSKGAPVLKLPLVQEFADKYGVTTNEVANAYHILQGRSSIPRSSNLERIKTTVRLPSLTEEELDQLYQIGVKDPKRHIGGFFGADIGFKY</sequence>